<dbReference type="Pfam" id="PF14561">
    <property type="entry name" value="TPR_20"/>
    <property type="match status" value="1"/>
</dbReference>
<evidence type="ECO:0000256" key="2">
    <source>
        <dbReference type="ARBA" id="ARBA00022448"/>
    </source>
</evidence>
<evidence type="ECO:0000259" key="7">
    <source>
        <dbReference type="PROSITE" id="PS51352"/>
    </source>
</evidence>
<dbReference type="Gene3D" id="1.25.40.10">
    <property type="entry name" value="Tetratricopeptide repeat domain"/>
    <property type="match status" value="1"/>
</dbReference>
<dbReference type="AlphaFoldDB" id="C7LZS7"/>
<evidence type="ECO:0000256" key="3">
    <source>
        <dbReference type="ARBA" id="ARBA00022982"/>
    </source>
</evidence>
<evidence type="ECO:0000313" key="8">
    <source>
        <dbReference type="EMBL" id="ACU54235.1"/>
    </source>
</evidence>
<dbReference type="HOGENOM" id="CLU_046120_1_1_11"/>
<name>C7LZS7_ACIFD</name>
<dbReference type="RefSeq" id="WP_015798721.1">
    <property type="nucleotide sequence ID" value="NC_013124.1"/>
</dbReference>
<dbReference type="GO" id="GO:0005829">
    <property type="term" value="C:cytosol"/>
    <property type="evidence" value="ECO:0007669"/>
    <property type="project" value="TreeGrafter"/>
</dbReference>
<comment type="similarity">
    <text evidence="1">Belongs to the thioredoxin family.</text>
</comment>
<gene>
    <name evidence="8" type="ordered locus">Afer_1305</name>
</gene>
<evidence type="ECO:0000256" key="1">
    <source>
        <dbReference type="ARBA" id="ARBA00008987"/>
    </source>
</evidence>
<dbReference type="InterPro" id="IPR036249">
    <property type="entry name" value="Thioredoxin-like_sf"/>
</dbReference>
<dbReference type="InterPro" id="IPR017937">
    <property type="entry name" value="Thioredoxin_CS"/>
</dbReference>
<dbReference type="FunFam" id="3.40.30.10:FF:000001">
    <property type="entry name" value="Thioredoxin"/>
    <property type="match status" value="1"/>
</dbReference>
<evidence type="ECO:0000256" key="6">
    <source>
        <dbReference type="NCBIfam" id="TIGR01068"/>
    </source>
</evidence>
<dbReference type="Gene3D" id="3.40.30.10">
    <property type="entry name" value="Glutaredoxin"/>
    <property type="match status" value="1"/>
</dbReference>
<keyword evidence="2" id="KW-0813">Transport</keyword>
<dbReference type="STRING" id="525909.Afer_1305"/>
<proteinExistence type="inferred from homology"/>
<dbReference type="PANTHER" id="PTHR45663:SF11">
    <property type="entry name" value="GEO12009P1"/>
    <property type="match status" value="1"/>
</dbReference>
<dbReference type="EMBL" id="CP001631">
    <property type="protein sequence ID" value="ACU54235.1"/>
    <property type="molecule type" value="Genomic_DNA"/>
</dbReference>
<evidence type="ECO:0000313" key="9">
    <source>
        <dbReference type="Proteomes" id="UP000000771"/>
    </source>
</evidence>
<dbReference type="GO" id="GO:0015035">
    <property type="term" value="F:protein-disulfide reductase activity"/>
    <property type="evidence" value="ECO:0007669"/>
    <property type="project" value="UniProtKB-UniRule"/>
</dbReference>
<dbReference type="PANTHER" id="PTHR45663">
    <property type="entry name" value="GEO12009P1"/>
    <property type="match status" value="1"/>
</dbReference>
<dbReference type="Proteomes" id="UP000000771">
    <property type="component" value="Chromosome"/>
</dbReference>
<dbReference type="InterPro" id="IPR005746">
    <property type="entry name" value="Thioredoxin"/>
</dbReference>
<organism evidence="8 9">
    <name type="scientific">Acidimicrobium ferrooxidans (strain DSM 10331 / JCM 15462 / NBRC 103882 / ICP)</name>
    <dbReference type="NCBI Taxonomy" id="525909"/>
    <lineage>
        <taxon>Bacteria</taxon>
        <taxon>Bacillati</taxon>
        <taxon>Actinomycetota</taxon>
        <taxon>Acidimicrobiia</taxon>
        <taxon>Acidimicrobiales</taxon>
        <taxon>Acidimicrobiaceae</taxon>
        <taxon>Acidimicrobium</taxon>
    </lineage>
</organism>
<accession>C7LZS7</accession>
<dbReference type="Pfam" id="PF14559">
    <property type="entry name" value="TPR_19"/>
    <property type="match status" value="1"/>
</dbReference>
<reference evidence="8 9" key="1">
    <citation type="journal article" date="2009" name="Stand. Genomic Sci.">
        <title>Complete genome sequence of Acidimicrobium ferrooxidans type strain (ICP).</title>
        <authorList>
            <person name="Clum A."/>
            <person name="Nolan M."/>
            <person name="Lang E."/>
            <person name="Glavina Del Rio T."/>
            <person name="Tice H."/>
            <person name="Copeland A."/>
            <person name="Cheng J.F."/>
            <person name="Lucas S."/>
            <person name="Chen F."/>
            <person name="Bruce D."/>
            <person name="Goodwin L."/>
            <person name="Pitluck S."/>
            <person name="Ivanova N."/>
            <person name="Mavrommatis K."/>
            <person name="Mikhailova N."/>
            <person name="Pati A."/>
            <person name="Chen A."/>
            <person name="Palaniappan K."/>
            <person name="Goker M."/>
            <person name="Spring S."/>
            <person name="Land M."/>
            <person name="Hauser L."/>
            <person name="Chang Y.J."/>
            <person name="Jeffries C.C."/>
            <person name="Chain P."/>
            <person name="Bristow J."/>
            <person name="Eisen J.A."/>
            <person name="Markowitz V."/>
            <person name="Hugenholtz P."/>
            <person name="Kyrpides N.C."/>
            <person name="Klenk H.P."/>
            <person name="Lapidus A."/>
        </authorList>
    </citation>
    <scope>NUCLEOTIDE SEQUENCE [LARGE SCALE GENOMIC DNA]</scope>
    <source>
        <strain evidence="9">DSM 10331 / JCM 15462 / NBRC 103882 / ICP</strain>
    </source>
</reference>
<dbReference type="PROSITE" id="PS00194">
    <property type="entry name" value="THIOREDOXIN_1"/>
    <property type="match status" value="1"/>
</dbReference>
<dbReference type="eggNOG" id="COG3118">
    <property type="taxonomic scope" value="Bacteria"/>
</dbReference>
<protein>
    <recommendedName>
        <fullName evidence="6">Thioredoxin</fullName>
    </recommendedName>
</protein>
<dbReference type="KEGG" id="afo:Afer_1305"/>
<dbReference type="PROSITE" id="PS51352">
    <property type="entry name" value="THIOREDOXIN_2"/>
    <property type="match status" value="1"/>
</dbReference>
<dbReference type="GO" id="GO:0006950">
    <property type="term" value="P:response to stress"/>
    <property type="evidence" value="ECO:0007669"/>
    <property type="project" value="UniProtKB-ARBA"/>
</dbReference>
<dbReference type="InterPro" id="IPR013766">
    <property type="entry name" value="Thioredoxin_domain"/>
</dbReference>
<evidence type="ECO:0000256" key="4">
    <source>
        <dbReference type="ARBA" id="ARBA00023157"/>
    </source>
</evidence>
<keyword evidence="5" id="KW-0676">Redox-active center</keyword>
<dbReference type="NCBIfam" id="TIGR01068">
    <property type="entry name" value="thioredoxin"/>
    <property type="match status" value="1"/>
</dbReference>
<dbReference type="CDD" id="cd02956">
    <property type="entry name" value="ybbN"/>
    <property type="match status" value="1"/>
</dbReference>
<keyword evidence="3" id="KW-0249">Electron transport</keyword>
<keyword evidence="9" id="KW-1185">Reference proteome</keyword>
<dbReference type="InterPro" id="IPR011990">
    <property type="entry name" value="TPR-like_helical_dom_sf"/>
</dbReference>
<feature type="domain" description="Thioredoxin" evidence="7">
    <location>
        <begin position="1"/>
        <end position="106"/>
    </location>
</feature>
<dbReference type="GO" id="GO:0045454">
    <property type="term" value="P:cell redox homeostasis"/>
    <property type="evidence" value="ECO:0007669"/>
    <property type="project" value="TreeGrafter"/>
</dbReference>
<evidence type="ECO:0000256" key="5">
    <source>
        <dbReference type="ARBA" id="ARBA00023284"/>
    </source>
</evidence>
<dbReference type="Pfam" id="PF00085">
    <property type="entry name" value="Thioredoxin"/>
    <property type="match status" value="1"/>
</dbReference>
<sequence length="235" mass="25760">MDVTDATFERDVLEASKERPVVVDLWAPWCGPCRTLSPIIEKVVAETEGRVVLAKVNVDENPGIAQAFRVQGIPAVFAIRDGKVVDSFVGAYPEQAVRDFVTKLAPAETVVDVLIAEGTEPSLRQALELEPGNERAAVGLVELLLVRGELEEAEAILARFPDTEPIAALKARARLAARGEAALDEATIESRLEDLLGRVKGDEEARQEFLDLLRLLPEGDPRVSTWRRRLTSALF</sequence>
<keyword evidence="4" id="KW-1015">Disulfide bond</keyword>
<dbReference type="SUPFAM" id="SSF52833">
    <property type="entry name" value="Thioredoxin-like"/>
    <property type="match status" value="1"/>
</dbReference>